<reference evidence="1 2" key="1">
    <citation type="journal article" date="2017" name="Environ. Microbiol. Rep.">
        <title>Genetic diversity of marine anaerobic ammonium-oxidizing bacteria as revealed by genomic and proteomic analyses of 'Candidatus Scalindua japonica'.</title>
        <authorList>
            <person name="Oshiki M."/>
            <person name="Mizuto K."/>
            <person name="Kimura Z."/>
            <person name="Kindaichi T."/>
            <person name="Satoh H."/>
            <person name="Okabe S."/>
        </authorList>
    </citation>
    <scope>NUCLEOTIDE SEQUENCE [LARGE SCALE GENOMIC DNA]</scope>
    <source>
        <strain evidence="2">husup-a2</strain>
    </source>
</reference>
<protein>
    <submittedName>
        <fullName evidence="1">Uncharacterized protein</fullName>
    </submittedName>
</protein>
<evidence type="ECO:0000313" key="2">
    <source>
        <dbReference type="Proteomes" id="UP000218542"/>
    </source>
</evidence>
<organism evidence="1 2">
    <name type="scientific">Candidatus Scalindua japonica</name>
    <dbReference type="NCBI Taxonomy" id="1284222"/>
    <lineage>
        <taxon>Bacteria</taxon>
        <taxon>Pseudomonadati</taxon>
        <taxon>Planctomycetota</taxon>
        <taxon>Candidatus Brocadiia</taxon>
        <taxon>Candidatus Brocadiales</taxon>
        <taxon>Candidatus Scalinduaceae</taxon>
        <taxon>Candidatus Scalindua</taxon>
    </lineage>
</organism>
<accession>A0A286U3F8</accession>
<dbReference type="RefSeq" id="WP_096896063.1">
    <property type="nucleotide sequence ID" value="NZ_BAOS01000038.1"/>
</dbReference>
<name>A0A286U3F8_9BACT</name>
<keyword evidence="2" id="KW-1185">Reference proteome</keyword>
<proteinExistence type="predicted"/>
<dbReference type="OrthoDB" id="490861at2"/>
<dbReference type="AlphaFoldDB" id="A0A286U3F8"/>
<evidence type="ECO:0000313" key="1">
    <source>
        <dbReference type="EMBL" id="GAX62670.1"/>
    </source>
</evidence>
<dbReference type="Proteomes" id="UP000218542">
    <property type="component" value="Unassembled WGS sequence"/>
</dbReference>
<comment type="caution">
    <text evidence="1">The sequence shown here is derived from an EMBL/GenBank/DDBJ whole genome shotgun (WGS) entry which is preliminary data.</text>
</comment>
<gene>
    <name evidence="1" type="ORF">SCALIN_C38_0033</name>
</gene>
<dbReference type="EMBL" id="BAOS01000038">
    <property type="protein sequence ID" value="GAX62670.1"/>
    <property type="molecule type" value="Genomic_DNA"/>
</dbReference>
<sequence length="61" mass="7164">MIKDCIVESIRDIREAHAKKFDFDLDKIYKDIKESEKTNPNKIIALKPKLLKHTHITKKSS</sequence>